<evidence type="ECO:0000256" key="1">
    <source>
        <dbReference type="ARBA" id="ARBA00004651"/>
    </source>
</evidence>
<evidence type="ECO:0000256" key="5">
    <source>
        <dbReference type="ARBA" id="ARBA00023136"/>
    </source>
</evidence>
<dbReference type="EMBL" id="BARW01006103">
    <property type="protein sequence ID" value="GAI86290.1"/>
    <property type="molecule type" value="Genomic_DNA"/>
</dbReference>
<feature type="non-terminal residue" evidence="7">
    <location>
        <position position="1"/>
    </location>
</feature>
<keyword evidence="5 6" id="KW-0472">Membrane</keyword>
<proteinExistence type="predicted"/>
<dbReference type="PANTHER" id="PTHR47089:SF1">
    <property type="entry name" value="GUANOSINE ABC TRANSPORTER PERMEASE PROTEIN NUPP"/>
    <property type="match status" value="1"/>
</dbReference>
<evidence type="ECO:0000256" key="6">
    <source>
        <dbReference type="SAM" id="Phobius"/>
    </source>
</evidence>
<dbReference type="GO" id="GO:0022857">
    <property type="term" value="F:transmembrane transporter activity"/>
    <property type="evidence" value="ECO:0007669"/>
    <property type="project" value="InterPro"/>
</dbReference>
<dbReference type="AlphaFoldDB" id="X1TFB1"/>
<reference evidence="7" key="1">
    <citation type="journal article" date="2014" name="Front. Microbiol.">
        <title>High frequency of phylogenetically diverse reductive dehalogenase-homologous genes in deep subseafloor sedimentary metagenomes.</title>
        <authorList>
            <person name="Kawai M."/>
            <person name="Futagami T."/>
            <person name="Toyoda A."/>
            <person name="Takaki Y."/>
            <person name="Nishi S."/>
            <person name="Hori S."/>
            <person name="Arai W."/>
            <person name="Tsubouchi T."/>
            <person name="Morono Y."/>
            <person name="Uchiyama I."/>
            <person name="Ito T."/>
            <person name="Fujiyama A."/>
            <person name="Inagaki F."/>
            <person name="Takami H."/>
        </authorList>
    </citation>
    <scope>NUCLEOTIDE SEQUENCE</scope>
    <source>
        <strain evidence="7">Expedition CK06-06</strain>
    </source>
</reference>
<keyword evidence="2" id="KW-1003">Cell membrane</keyword>
<dbReference type="InterPro" id="IPR001851">
    <property type="entry name" value="ABC_transp_permease"/>
</dbReference>
<evidence type="ECO:0000256" key="3">
    <source>
        <dbReference type="ARBA" id="ARBA00022692"/>
    </source>
</evidence>
<evidence type="ECO:0000256" key="2">
    <source>
        <dbReference type="ARBA" id="ARBA00022475"/>
    </source>
</evidence>
<keyword evidence="3 6" id="KW-0812">Transmembrane</keyword>
<accession>X1TFB1</accession>
<evidence type="ECO:0000313" key="7">
    <source>
        <dbReference type="EMBL" id="GAI86290.1"/>
    </source>
</evidence>
<sequence>LAGIAGSALVLGEFYRCLDIISAGYGWDGLLIAMIVNNNPIGVILVAFLFGVLKTGALAMEAATNIPSELSLVIQSIIILFVAAERGVITLIQRKGEVPPIV</sequence>
<comment type="subcellular location">
    <subcellularLocation>
        <location evidence="1">Cell membrane</location>
        <topology evidence="1">Multi-pass membrane protein</topology>
    </subcellularLocation>
</comment>
<comment type="caution">
    <text evidence="7">The sequence shown here is derived from an EMBL/GenBank/DDBJ whole genome shotgun (WGS) entry which is preliminary data.</text>
</comment>
<dbReference type="PANTHER" id="PTHR47089">
    <property type="entry name" value="ABC TRANSPORTER, PERMEASE PROTEIN"/>
    <property type="match status" value="1"/>
</dbReference>
<dbReference type="Pfam" id="PF02653">
    <property type="entry name" value="BPD_transp_2"/>
    <property type="match status" value="1"/>
</dbReference>
<feature type="transmembrane region" description="Helical" evidence="6">
    <location>
        <begin position="41"/>
        <end position="60"/>
    </location>
</feature>
<protein>
    <recommendedName>
        <fullName evidence="8">ABC transporter permease</fullName>
    </recommendedName>
</protein>
<dbReference type="GO" id="GO:0005886">
    <property type="term" value="C:plasma membrane"/>
    <property type="evidence" value="ECO:0007669"/>
    <property type="project" value="UniProtKB-SubCell"/>
</dbReference>
<organism evidence="7">
    <name type="scientific">marine sediment metagenome</name>
    <dbReference type="NCBI Taxonomy" id="412755"/>
    <lineage>
        <taxon>unclassified sequences</taxon>
        <taxon>metagenomes</taxon>
        <taxon>ecological metagenomes</taxon>
    </lineage>
</organism>
<gene>
    <name evidence="7" type="ORF">S12H4_12796</name>
</gene>
<name>X1TFB1_9ZZZZ</name>
<evidence type="ECO:0008006" key="8">
    <source>
        <dbReference type="Google" id="ProtNLM"/>
    </source>
</evidence>
<evidence type="ECO:0000256" key="4">
    <source>
        <dbReference type="ARBA" id="ARBA00022989"/>
    </source>
</evidence>
<keyword evidence="4 6" id="KW-1133">Transmembrane helix</keyword>